<dbReference type="EMBL" id="BQNB010018810">
    <property type="protein sequence ID" value="GJT78526.1"/>
    <property type="molecule type" value="Genomic_DNA"/>
</dbReference>
<reference evidence="2" key="2">
    <citation type="submission" date="2022-01" db="EMBL/GenBank/DDBJ databases">
        <authorList>
            <person name="Yamashiro T."/>
            <person name="Shiraishi A."/>
            <person name="Satake H."/>
            <person name="Nakayama K."/>
        </authorList>
    </citation>
    <scope>NUCLEOTIDE SEQUENCE</scope>
</reference>
<keyword evidence="3" id="KW-1185">Reference proteome</keyword>
<organism evidence="2 3">
    <name type="scientific">Tanacetum coccineum</name>
    <dbReference type="NCBI Taxonomy" id="301880"/>
    <lineage>
        <taxon>Eukaryota</taxon>
        <taxon>Viridiplantae</taxon>
        <taxon>Streptophyta</taxon>
        <taxon>Embryophyta</taxon>
        <taxon>Tracheophyta</taxon>
        <taxon>Spermatophyta</taxon>
        <taxon>Magnoliopsida</taxon>
        <taxon>eudicotyledons</taxon>
        <taxon>Gunneridae</taxon>
        <taxon>Pentapetalae</taxon>
        <taxon>asterids</taxon>
        <taxon>campanulids</taxon>
        <taxon>Asterales</taxon>
        <taxon>Asteraceae</taxon>
        <taxon>Asteroideae</taxon>
        <taxon>Anthemideae</taxon>
        <taxon>Anthemidinae</taxon>
        <taxon>Tanacetum</taxon>
    </lineage>
</organism>
<accession>A0ABQ5GS80</accession>
<evidence type="ECO:0000313" key="2">
    <source>
        <dbReference type="EMBL" id="GJT78526.1"/>
    </source>
</evidence>
<sequence>MDDPNITIEEYIRLEKEKARKRDETSLSKCDEEEQNVFDLFPFNVIYPNDSKSDKDNDDDKVDIEHSSGDLSVKTLPDKLLDLKMLLFIDNRIMDPNSSLGKICLGENVVEISSILVTVEGSGEWESLRNFRTLLTVDKRRKR</sequence>
<dbReference type="Proteomes" id="UP001151760">
    <property type="component" value="Unassembled WGS sequence"/>
</dbReference>
<comment type="caution">
    <text evidence="2">The sequence shown here is derived from an EMBL/GenBank/DDBJ whole genome shotgun (WGS) entry which is preliminary data.</text>
</comment>
<proteinExistence type="predicted"/>
<evidence type="ECO:0000256" key="1">
    <source>
        <dbReference type="SAM" id="MobiDB-lite"/>
    </source>
</evidence>
<evidence type="ECO:0000313" key="3">
    <source>
        <dbReference type="Proteomes" id="UP001151760"/>
    </source>
</evidence>
<gene>
    <name evidence="2" type="ORF">Tco_1045251</name>
</gene>
<name>A0ABQ5GS80_9ASTR</name>
<reference evidence="2" key="1">
    <citation type="journal article" date="2022" name="Int. J. Mol. Sci.">
        <title>Draft Genome of Tanacetum Coccineum: Genomic Comparison of Closely Related Tanacetum-Family Plants.</title>
        <authorList>
            <person name="Yamashiro T."/>
            <person name="Shiraishi A."/>
            <person name="Nakayama K."/>
            <person name="Satake H."/>
        </authorList>
    </citation>
    <scope>NUCLEOTIDE SEQUENCE</scope>
</reference>
<feature type="region of interest" description="Disordered" evidence="1">
    <location>
        <begin position="49"/>
        <end position="68"/>
    </location>
</feature>
<protein>
    <submittedName>
        <fullName evidence="2">Uncharacterized protein</fullName>
    </submittedName>
</protein>